<name>A0ACB9DIQ1_ARCLA</name>
<accession>A0ACB9DIQ1</accession>
<dbReference type="Proteomes" id="UP001055879">
    <property type="component" value="Linkage Group LG03"/>
</dbReference>
<reference evidence="1 2" key="2">
    <citation type="journal article" date="2022" name="Mol. Ecol. Resour.">
        <title>The genomes of chicory, endive, great burdock and yacon provide insights into Asteraceae paleo-polyploidization history and plant inulin production.</title>
        <authorList>
            <person name="Fan W."/>
            <person name="Wang S."/>
            <person name="Wang H."/>
            <person name="Wang A."/>
            <person name="Jiang F."/>
            <person name="Liu H."/>
            <person name="Zhao H."/>
            <person name="Xu D."/>
            <person name="Zhang Y."/>
        </authorList>
    </citation>
    <scope>NUCLEOTIDE SEQUENCE [LARGE SCALE GENOMIC DNA]</scope>
    <source>
        <strain evidence="2">cv. Niubang</strain>
    </source>
</reference>
<evidence type="ECO:0000313" key="2">
    <source>
        <dbReference type="Proteomes" id="UP001055879"/>
    </source>
</evidence>
<sequence length="249" mass="28406">MLLERGLKRCWNGARIWGLNGAGKWPKTVLERGWNLGLNSAGTWLEIDRERCKNVAQTELDQPYAVINENPQFRREPVPVRVDKIFELIKQKLPDGWYQLLAFYGVLKKYVGGVKGSDNNQWNGASHGSPGRADVPSIVAVVGSRNWPLVSRYRASVRTQSARVEMIYGLFKPVSNYKDEGMIRIQVLQFALEHVEDKKMETLLEGLLEVPEELRLLLSKSIDRLNDFLFSDNALDSIVRTKDKHGKEL</sequence>
<comment type="caution">
    <text evidence="1">The sequence shown here is derived from an EMBL/GenBank/DDBJ whole genome shotgun (WGS) entry which is preliminary data.</text>
</comment>
<dbReference type="EMBL" id="CM042049">
    <property type="protein sequence ID" value="KAI3746305.1"/>
    <property type="molecule type" value="Genomic_DNA"/>
</dbReference>
<reference evidence="2" key="1">
    <citation type="journal article" date="2022" name="Mol. Ecol. Resour.">
        <title>The genomes of chicory, endive, great burdock and yacon provide insights into Asteraceae palaeo-polyploidization history and plant inulin production.</title>
        <authorList>
            <person name="Fan W."/>
            <person name="Wang S."/>
            <person name="Wang H."/>
            <person name="Wang A."/>
            <person name="Jiang F."/>
            <person name="Liu H."/>
            <person name="Zhao H."/>
            <person name="Xu D."/>
            <person name="Zhang Y."/>
        </authorList>
    </citation>
    <scope>NUCLEOTIDE SEQUENCE [LARGE SCALE GENOMIC DNA]</scope>
    <source>
        <strain evidence="2">cv. Niubang</strain>
    </source>
</reference>
<protein>
    <submittedName>
        <fullName evidence="1">Uncharacterized protein</fullName>
    </submittedName>
</protein>
<organism evidence="1 2">
    <name type="scientific">Arctium lappa</name>
    <name type="common">Greater burdock</name>
    <name type="synonym">Lappa major</name>
    <dbReference type="NCBI Taxonomy" id="4217"/>
    <lineage>
        <taxon>Eukaryota</taxon>
        <taxon>Viridiplantae</taxon>
        <taxon>Streptophyta</taxon>
        <taxon>Embryophyta</taxon>
        <taxon>Tracheophyta</taxon>
        <taxon>Spermatophyta</taxon>
        <taxon>Magnoliopsida</taxon>
        <taxon>eudicotyledons</taxon>
        <taxon>Gunneridae</taxon>
        <taxon>Pentapetalae</taxon>
        <taxon>asterids</taxon>
        <taxon>campanulids</taxon>
        <taxon>Asterales</taxon>
        <taxon>Asteraceae</taxon>
        <taxon>Carduoideae</taxon>
        <taxon>Cardueae</taxon>
        <taxon>Arctiinae</taxon>
        <taxon>Arctium</taxon>
    </lineage>
</organism>
<evidence type="ECO:0000313" key="1">
    <source>
        <dbReference type="EMBL" id="KAI3746305.1"/>
    </source>
</evidence>
<proteinExistence type="predicted"/>
<gene>
    <name evidence="1" type="ORF">L6452_08732</name>
</gene>
<keyword evidence="2" id="KW-1185">Reference proteome</keyword>